<sequence length="306" mass="35335">MKRYLILTLLLIQQSVYGQRILFKENYTASSGNFEVFGKYSLGAVQRSYCPLDFIKDTAHPALTRWASSPTGEIYWTNGAAIFSYNFDRQQSSVLADKIYNVSELVVSDKYVYAVSLNDNPDANPGNRYSSGQKMYRISLANGKKDQVQIPDGLNFTNLSVSNDGNTLSFIHTFNYDDQSLCEYRLCVYDLVTRNLNIVDKALRRNDEYFGSPEKYNSLVWIDSNKMLYFKHEKGKIGGSILMYDAKVRVKNIMFNNILDKTFTWFSFYDQWFLFSDGEHIYRTKDGINKEVVLDKNIQQAVLVQK</sequence>
<dbReference type="AlphaFoldDB" id="A0A9X2F0A7"/>
<dbReference type="EMBL" id="JAMWYS010000009">
    <property type="protein sequence ID" value="MCO4291765.1"/>
    <property type="molecule type" value="Genomic_DNA"/>
</dbReference>
<protein>
    <submittedName>
        <fullName evidence="1">Uncharacterized protein</fullName>
    </submittedName>
</protein>
<proteinExistence type="predicted"/>
<organism evidence="1 2">
    <name type="scientific">Solitalea agri</name>
    <dbReference type="NCBI Taxonomy" id="2953739"/>
    <lineage>
        <taxon>Bacteria</taxon>
        <taxon>Pseudomonadati</taxon>
        <taxon>Bacteroidota</taxon>
        <taxon>Sphingobacteriia</taxon>
        <taxon>Sphingobacteriales</taxon>
        <taxon>Sphingobacteriaceae</taxon>
        <taxon>Solitalea</taxon>
    </lineage>
</organism>
<dbReference type="SUPFAM" id="SSF63825">
    <property type="entry name" value="YWTD domain"/>
    <property type="match status" value="1"/>
</dbReference>
<dbReference type="RefSeq" id="WP_252586001.1">
    <property type="nucleotide sequence ID" value="NZ_JAMWYS010000009.1"/>
</dbReference>
<comment type="caution">
    <text evidence="1">The sequence shown here is derived from an EMBL/GenBank/DDBJ whole genome shotgun (WGS) entry which is preliminary data.</text>
</comment>
<evidence type="ECO:0000313" key="2">
    <source>
        <dbReference type="Proteomes" id="UP001155182"/>
    </source>
</evidence>
<dbReference type="Proteomes" id="UP001155182">
    <property type="component" value="Unassembled WGS sequence"/>
</dbReference>
<gene>
    <name evidence="1" type="ORF">NF867_02680</name>
</gene>
<name>A0A9X2F0A7_9SPHI</name>
<reference evidence="1" key="1">
    <citation type="submission" date="2022-06" db="EMBL/GenBank/DDBJ databases">
        <title>Solitalea sp. MAHUQ-68 isolated from rhizospheric soil.</title>
        <authorList>
            <person name="Huq M.A."/>
        </authorList>
    </citation>
    <scope>NUCLEOTIDE SEQUENCE</scope>
    <source>
        <strain evidence="1">MAHUQ-68</strain>
    </source>
</reference>
<accession>A0A9X2F0A7</accession>
<keyword evidence="2" id="KW-1185">Reference proteome</keyword>
<evidence type="ECO:0000313" key="1">
    <source>
        <dbReference type="EMBL" id="MCO4291765.1"/>
    </source>
</evidence>